<dbReference type="AlphaFoldDB" id="A0AAV2QTC0"/>
<dbReference type="InterPro" id="IPR020892">
    <property type="entry name" value="Cyclophilin-type_PPIase_CS"/>
</dbReference>
<evidence type="ECO:0000256" key="5">
    <source>
        <dbReference type="ARBA" id="ARBA00023235"/>
    </source>
</evidence>
<dbReference type="GO" id="GO:0005737">
    <property type="term" value="C:cytoplasm"/>
    <property type="evidence" value="ECO:0007669"/>
    <property type="project" value="TreeGrafter"/>
</dbReference>
<dbReference type="EMBL" id="CAXKWB010011085">
    <property type="protein sequence ID" value="CAL4099987.1"/>
    <property type="molecule type" value="Genomic_DNA"/>
</dbReference>
<reference evidence="7 8" key="1">
    <citation type="submission" date="2024-05" db="EMBL/GenBank/DDBJ databases">
        <authorList>
            <person name="Wallberg A."/>
        </authorList>
    </citation>
    <scope>NUCLEOTIDE SEQUENCE [LARGE SCALE GENOMIC DNA]</scope>
</reference>
<dbReference type="CDD" id="cd01926">
    <property type="entry name" value="cyclophilin_ABH_like"/>
    <property type="match status" value="1"/>
</dbReference>
<dbReference type="GO" id="GO:0016018">
    <property type="term" value="F:cyclosporin A binding"/>
    <property type="evidence" value="ECO:0007669"/>
    <property type="project" value="TreeGrafter"/>
</dbReference>
<feature type="non-terminal residue" evidence="7">
    <location>
        <position position="372"/>
    </location>
</feature>
<keyword evidence="8" id="KW-1185">Reference proteome</keyword>
<dbReference type="SUPFAM" id="SSF50891">
    <property type="entry name" value="Cyclophilin-like"/>
    <property type="match status" value="1"/>
</dbReference>
<feature type="domain" description="PPIase cyclophilin-type" evidence="6">
    <location>
        <begin position="12"/>
        <end position="175"/>
    </location>
</feature>
<accession>A0AAV2QTC0</accession>
<evidence type="ECO:0000256" key="4">
    <source>
        <dbReference type="ARBA" id="ARBA00023110"/>
    </source>
</evidence>
<dbReference type="InterPro" id="IPR002130">
    <property type="entry name" value="Cyclophilin-type_PPIase_dom"/>
</dbReference>
<protein>
    <recommendedName>
        <fullName evidence="3">peptidylprolyl isomerase</fullName>
        <ecNumber evidence="3">5.2.1.8</ecNumber>
    </recommendedName>
</protein>
<dbReference type="GO" id="GO:0006457">
    <property type="term" value="P:protein folding"/>
    <property type="evidence" value="ECO:0007669"/>
    <property type="project" value="InterPro"/>
</dbReference>
<dbReference type="InterPro" id="IPR011990">
    <property type="entry name" value="TPR-like_helical_dom_sf"/>
</dbReference>
<evidence type="ECO:0000259" key="6">
    <source>
        <dbReference type="PROSITE" id="PS50072"/>
    </source>
</evidence>
<comment type="caution">
    <text evidence="7">The sequence shown here is derived from an EMBL/GenBank/DDBJ whole genome shotgun (WGS) entry which is preliminary data.</text>
</comment>
<dbReference type="Gene3D" id="2.40.100.10">
    <property type="entry name" value="Cyclophilin-like"/>
    <property type="match status" value="1"/>
</dbReference>
<evidence type="ECO:0000313" key="7">
    <source>
        <dbReference type="EMBL" id="CAL4099987.1"/>
    </source>
</evidence>
<comment type="catalytic activity">
    <reaction evidence="1">
        <text>[protein]-peptidylproline (omega=180) = [protein]-peptidylproline (omega=0)</text>
        <dbReference type="Rhea" id="RHEA:16237"/>
        <dbReference type="Rhea" id="RHEA-COMP:10747"/>
        <dbReference type="Rhea" id="RHEA-COMP:10748"/>
        <dbReference type="ChEBI" id="CHEBI:83833"/>
        <dbReference type="ChEBI" id="CHEBI:83834"/>
        <dbReference type="EC" id="5.2.1.8"/>
    </reaction>
</comment>
<dbReference type="Proteomes" id="UP001497623">
    <property type="component" value="Unassembled WGS sequence"/>
</dbReference>
<gene>
    <name evidence="7" type="ORF">MNOR_LOCUS16682</name>
</gene>
<dbReference type="Pfam" id="PF00160">
    <property type="entry name" value="Pro_isomerase"/>
    <property type="match status" value="1"/>
</dbReference>
<dbReference type="PANTHER" id="PTHR11071">
    <property type="entry name" value="PEPTIDYL-PROLYL CIS-TRANS ISOMERASE"/>
    <property type="match status" value="1"/>
</dbReference>
<sequence>MKAPGTGNPYVFLDIKIGEQEVGRIVIELYADKCPKTAENFRALCTGEKGIGKSGKPLHFKGSIFHRIIENFMIQGGDFTNFDGTGGESIYGEKFEDENFDIKHTGEGIMSMANAGPNTNGSQFFICCTDCPHLDKKHVVFGRVVKGMMIVKILEVVEKDEEKPTDRCEVIDCGEIKPGESLGITDNDETADVYPQFPDDADISFDDAKIEEVMKVFADIKDSGNAFFKKQDLKTAMKKYQKSIRYIKYIKDKVWVGEKKDSAPKEFVDLEVSCLLNHALCCTKNGFYDMAITDSTERSLGVKLDMLHVQFFQGAASHLIKGSKVAQKLLEERSKKLQFDLGVGKEIIAFLNNFIQNSRFAGRLILTSIFQE</sequence>
<evidence type="ECO:0000256" key="2">
    <source>
        <dbReference type="ARBA" id="ARBA00007365"/>
    </source>
</evidence>
<dbReference type="FunFam" id="2.40.100.10:FF:000022">
    <property type="entry name" value="Peptidyl-prolyl cis-trans isomerase CYP95"/>
    <property type="match status" value="1"/>
</dbReference>
<dbReference type="PROSITE" id="PS00170">
    <property type="entry name" value="CSA_PPIASE_1"/>
    <property type="match status" value="1"/>
</dbReference>
<dbReference type="SUPFAM" id="SSF48452">
    <property type="entry name" value="TPR-like"/>
    <property type="match status" value="1"/>
</dbReference>
<name>A0AAV2QTC0_MEGNR</name>
<dbReference type="GO" id="GO:0003755">
    <property type="term" value="F:peptidyl-prolyl cis-trans isomerase activity"/>
    <property type="evidence" value="ECO:0007669"/>
    <property type="project" value="UniProtKB-KW"/>
</dbReference>
<dbReference type="InterPro" id="IPR029000">
    <property type="entry name" value="Cyclophilin-like_dom_sf"/>
</dbReference>
<comment type="similarity">
    <text evidence="2">Belongs to the cyclophilin-type PPIase family.</text>
</comment>
<dbReference type="EC" id="5.2.1.8" evidence="3"/>
<dbReference type="PANTHER" id="PTHR11071:SF561">
    <property type="entry name" value="PEPTIDYL-PROLYL CIS-TRANS ISOMERASE D-RELATED"/>
    <property type="match status" value="1"/>
</dbReference>
<proteinExistence type="inferred from homology"/>
<organism evidence="7 8">
    <name type="scientific">Meganyctiphanes norvegica</name>
    <name type="common">Northern krill</name>
    <name type="synonym">Thysanopoda norvegica</name>
    <dbReference type="NCBI Taxonomy" id="48144"/>
    <lineage>
        <taxon>Eukaryota</taxon>
        <taxon>Metazoa</taxon>
        <taxon>Ecdysozoa</taxon>
        <taxon>Arthropoda</taxon>
        <taxon>Crustacea</taxon>
        <taxon>Multicrustacea</taxon>
        <taxon>Malacostraca</taxon>
        <taxon>Eumalacostraca</taxon>
        <taxon>Eucarida</taxon>
        <taxon>Euphausiacea</taxon>
        <taxon>Euphausiidae</taxon>
        <taxon>Meganyctiphanes</taxon>
    </lineage>
</organism>
<evidence type="ECO:0000256" key="3">
    <source>
        <dbReference type="ARBA" id="ARBA00013194"/>
    </source>
</evidence>
<dbReference type="PROSITE" id="PS50072">
    <property type="entry name" value="CSA_PPIASE_2"/>
    <property type="match status" value="1"/>
</dbReference>
<keyword evidence="5" id="KW-0413">Isomerase</keyword>
<evidence type="ECO:0000313" key="8">
    <source>
        <dbReference type="Proteomes" id="UP001497623"/>
    </source>
</evidence>
<dbReference type="Gene3D" id="1.10.150.160">
    <property type="match status" value="1"/>
</dbReference>
<evidence type="ECO:0000256" key="1">
    <source>
        <dbReference type="ARBA" id="ARBA00000971"/>
    </source>
</evidence>
<keyword evidence="4" id="KW-0697">Rotamase</keyword>
<dbReference type="PRINTS" id="PR00153">
    <property type="entry name" value="CSAPPISMRASE"/>
</dbReference>